<evidence type="ECO:0000313" key="6">
    <source>
        <dbReference type="EMBL" id="MPL97769.1"/>
    </source>
</evidence>
<feature type="transmembrane region" description="Helical" evidence="5">
    <location>
        <begin position="6"/>
        <end position="27"/>
    </location>
</feature>
<evidence type="ECO:0000256" key="2">
    <source>
        <dbReference type="ARBA" id="ARBA00022692"/>
    </source>
</evidence>
<protein>
    <submittedName>
        <fullName evidence="6">Uncharacterized protein</fullName>
    </submittedName>
</protein>
<keyword evidence="3 5" id="KW-1133">Transmembrane helix</keyword>
<sequence length="113" mass="12371">MPLWLIILIAIIVLYYSLYFIPAGLWLTARFAGVNISIFKLIGLRIKKVPPVLIVKSLIAANEAGIVVTAAEMQKHYLEGGDINKTIVLMLEAKKEGRTLSYSEAAALGENNA</sequence>
<evidence type="ECO:0000256" key="3">
    <source>
        <dbReference type="ARBA" id="ARBA00022989"/>
    </source>
</evidence>
<comment type="caution">
    <text evidence="6">The sequence shown here is derived from an EMBL/GenBank/DDBJ whole genome shotgun (WGS) entry which is preliminary data.</text>
</comment>
<accession>A0A644W214</accession>
<proteinExistence type="predicted"/>
<keyword evidence="2 5" id="KW-0812">Transmembrane</keyword>
<name>A0A644W214_9ZZZZ</name>
<evidence type="ECO:0000256" key="5">
    <source>
        <dbReference type="SAM" id="Phobius"/>
    </source>
</evidence>
<dbReference type="Pfam" id="PF12127">
    <property type="entry name" value="FloA"/>
    <property type="match status" value="1"/>
</dbReference>
<dbReference type="AlphaFoldDB" id="A0A644W214"/>
<keyword evidence="4 5" id="KW-0472">Membrane</keyword>
<organism evidence="6">
    <name type="scientific">bioreactor metagenome</name>
    <dbReference type="NCBI Taxonomy" id="1076179"/>
    <lineage>
        <taxon>unclassified sequences</taxon>
        <taxon>metagenomes</taxon>
        <taxon>ecological metagenomes</taxon>
    </lineage>
</organism>
<evidence type="ECO:0000256" key="4">
    <source>
        <dbReference type="ARBA" id="ARBA00023136"/>
    </source>
</evidence>
<gene>
    <name evidence="6" type="ORF">SDC9_43964</name>
</gene>
<dbReference type="InterPro" id="IPR022853">
    <property type="entry name" value="FloA"/>
</dbReference>
<keyword evidence="1" id="KW-1003">Cell membrane</keyword>
<reference evidence="6" key="1">
    <citation type="submission" date="2019-08" db="EMBL/GenBank/DDBJ databases">
        <authorList>
            <person name="Kucharzyk K."/>
            <person name="Murdoch R.W."/>
            <person name="Higgins S."/>
            <person name="Loffler F."/>
        </authorList>
    </citation>
    <scope>NUCLEOTIDE SEQUENCE</scope>
</reference>
<evidence type="ECO:0000256" key="1">
    <source>
        <dbReference type="ARBA" id="ARBA00022475"/>
    </source>
</evidence>
<dbReference type="EMBL" id="VSSQ01000573">
    <property type="protein sequence ID" value="MPL97769.1"/>
    <property type="molecule type" value="Genomic_DNA"/>
</dbReference>